<reference evidence="2 3" key="1">
    <citation type="submission" date="2020-08" db="EMBL/GenBank/DDBJ databases">
        <title>Genomic Encyclopedia of Type Strains, Phase IV (KMG-IV): sequencing the most valuable type-strain genomes for metagenomic binning, comparative biology and taxonomic classification.</title>
        <authorList>
            <person name="Goeker M."/>
        </authorList>
    </citation>
    <scope>NUCLEOTIDE SEQUENCE [LARGE SCALE GENOMIC DNA]</scope>
    <source>
        <strain evidence="2 3">DSM 21255</strain>
    </source>
</reference>
<comment type="caution">
    <text evidence="2">The sequence shown here is derived from an EMBL/GenBank/DDBJ whole genome shotgun (WGS) entry which is preliminary data.</text>
</comment>
<dbReference type="GO" id="GO:0016740">
    <property type="term" value="F:transferase activity"/>
    <property type="evidence" value="ECO:0007669"/>
    <property type="project" value="UniProtKB-KW"/>
</dbReference>
<feature type="domain" description="Polysaccharide pyruvyl transferase" evidence="1">
    <location>
        <begin position="16"/>
        <end position="298"/>
    </location>
</feature>
<dbReference type="AlphaFoldDB" id="A0A841R144"/>
<gene>
    <name evidence="2" type="ORF">HNR45_000153</name>
</gene>
<protein>
    <submittedName>
        <fullName evidence="2">Polysaccharide pyruvyl transferase CsaB</fullName>
    </submittedName>
</protein>
<dbReference type="InterPro" id="IPR007345">
    <property type="entry name" value="Polysacch_pyruvyl_Trfase"/>
</dbReference>
<sequence length="372" mass="40699">MKRPSILISGYYGFGNAGDEAMLTAILGALYEREPNAVVTVISGNPARTRETHGVQAISRLAMPRILREVSRCDLLISGGGSLLQDVTSKRSLYYYLGIIRLALWCKKPVFLYAQGIGPLFRPAARNTVRDVLNRTQAITVRDKGSQELLTELGVTTPPITVTADAVLAMHPGDPDIGRMLMRRYGISGIAPKIGVSVREWRGNGQYKQKLAQACDELQHRTDGQIIFVPMQYPEDKVAAEDIASAMKKPAVVLDEAYTTAELMGIIGAMDVVIGIRLHALIFAALMGVPSVGISYDPKVDRFLESVGENAIATIDNVDADALAELTLKRLQQGISDTERKQVAILRSRSEATADYALRLLGREKHNDSTHR</sequence>
<dbReference type="Gene3D" id="3.40.50.2000">
    <property type="entry name" value="Glycogen Phosphorylase B"/>
    <property type="match status" value="1"/>
</dbReference>
<dbReference type="SUPFAM" id="SSF53756">
    <property type="entry name" value="UDP-Glycosyltransferase/glycogen phosphorylase"/>
    <property type="match status" value="1"/>
</dbReference>
<dbReference type="NCBIfam" id="TIGR03609">
    <property type="entry name" value="S_layer_CsaB"/>
    <property type="match status" value="1"/>
</dbReference>
<evidence type="ECO:0000313" key="2">
    <source>
        <dbReference type="EMBL" id="MBB6477131.1"/>
    </source>
</evidence>
<dbReference type="PANTHER" id="PTHR36836">
    <property type="entry name" value="COLANIC ACID BIOSYNTHESIS PROTEIN WCAK"/>
    <property type="match status" value="1"/>
</dbReference>
<dbReference type="Proteomes" id="UP000591941">
    <property type="component" value="Unassembled WGS sequence"/>
</dbReference>
<evidence type="ECO:0000313" key="3">
    <source>
        <dbReference type="Proteomes" id="UP000591941"/>
    </source>
</evidence>
<organism evidence="2 3">
    <name type="scientific">Negativicoccus succinicivorans</name>
    <dbReference type="NCBI Taxonomy" id="620903"/>
    <lineage>
        <taxon>Bacteria</taxon>
        <taxon>Bacillati</taxon>
        <taxon>Bacillota</taxon>
        <taxon>Negativicutes</taxon>
        <taxon>Veillonellales</taxon>
        <taxon>Veillonellaceae</taxon>
        <taxon>Negativicoccus</taxon>
    </lineage>
</organism>
<evidence type="ECO:0000259" key="1">
    <source>
        <dbReference type="Pfam" id="PF04230"/>
    </source>
</evidence>
<proteinExistence type="predicted"/>
<keyword evidence="2" id="KW-0808">Transferase</keyword>
<keyword evidence="3" id="KW-1185">Reference proteome</keyword>
<dbReference type="PANTHER" id="PTHR36836:SF1">
    <property type="entry name" value="COLANIC ACID BIOSYNTHESIS PROTEIN WCAK"/>
    <property type="match status" value="1"/>
</dbReference>
<dbReference type="OrthoDB" id="3199616at2"/>
<dbReference type="RefSeq" id="WP_159821989.1">
    <property type="nucleotide sequence ID" value="NZ_CABWNB010000001.1"/>
</dbReference>
<accession>A0A841R144</accession>
<dbReference type="GeneID" id="93485438"/>
<dbReference type="InterPro" id="IPR019896">
    <property type="entry name" value="Polysacch_pyruvyl_Trfase_CsaB"/>
</dbReference>
<dbReference type="Pfam" id="PF04230">
    <property type="entry name" value="PS_pyruv_trans"/>
    <property type="match status" value="1"/>
</dbReference>
<dbReference type="EMBL" id="JACHHI010000001">
    <property type="protein sequence ID" value="MBB6477131.1"/>
    <property type="molecule type" value="Genomic_DNA"/>
</dbReference>
<name>A0A841R144_9FIRM</name>